<dbReference type="Proteomes" id="UP000270678">
    <property type="component" value="Chromosome"/>
</dbReference>
<feature type="transmembrane region" description="Helical" evidence="3">
    <location>
        <begin position="300"/>
        <end position="319"/>
    </location>
</feature>
<keyword evidence="3" id="KW-0812">Transmembrane</keyword>
<evidence type="ECO:0000313" key="5">
    <source>
        <dbReference type="EMBL" id="AZS16933.1"/>
    </source>
</evidence>
<evidence type="ECO:0000256" key="2">
    <source>
        <dbReference type="ARBA" id="ARBA00007400"/>
    </source>
</evidence>
<reference evidence="6" key="1">
    <citation type="submission" date="2018-12" db="EMBL/GenBank/DDBJ databases">
        <title>Complete genome sequence of Paenibacillus sp. MBLB1234.</title>
        <authorList>
            <person name="Nam Y.-D."/>
            <person name="Kang J."/>
            <person name="Chung W.-H."/>
            <person name="Park Y.S."/>
        </authorList>
    </citation>
    <scope>NUCLEOTIDE SEQUENCE [LARGE SCALE GENOMIC DNA]</scope>
    <source>
        <strain evidence="6">MBLB1234</strain>
    </source>
</reference>
<dbReference type="AlphaFoldDB" id="A0A3Q9IBJ0"/>
<evidence type="ECO:0000256" key="3">
    <source>
        <dbReference type="SAM" id="Phobius"/>
    </source>
</evidence>
<gene>
    <name evidence="5" type="ORF">EI981_22365</name>
</gene>
<keyword evidence="3" id="KW-0472">Membrane</keyword>
<dbReference type="KEGG" id="plut:EI981_22365"/>
<protein>
    <submittedName>
        <fullName evidence="5">Fucose 4-O-acetylase</fullName>
    </submittedName>
</protein>
<accession>A0A3Q9IBJ0</accession>
<feature type="transmembrane region" description="Helical" evidence="3">
    <location>
        <begin position="12"/>
        <end position="32"/>
    </location>
</feature>
<dbReference type="GO" id="GO:0016747">
    <property type="term" value="F:acyltransferase activity, transferring groups other than amino-acyl groups"/>
    <property type="evidence" value="ECO:0007669"/>
    <property type="project" value="InterPro"/>
</dbReference>
<feature type="transmembrane region" description="Helical" evidence="3">
    <location>
        <begin position="44"/>
        <end position="65"/>
    </location>
</feature>
<feature type="transmembrane region" description="Helical" evidence="3">
    <location>
        <begin position="162"/>
        <end position="182"/>
    </location>
</feature>
<comment type="similarity">
    <text evidence="2">Belongs to the acyltransferase 3 family.</text>
</comment>
<dbReference type="PANTHER" id="PTHR37312">
    <property type="entry name" value="MEMBRANE-BOUND ACYLTRANSFERASE YKRP-RELATED"/>
    <property type="match status" value="1"/>
</dbReference>
<feature type="transmembrane region" description="Helical" evidence="3">
    <location>
        <begin position="137"/>
        <end position="156"/>
    </location>
</feature>
<keyword evidence="6" id="KW-1185">Reference proteome</keyword>
<dbReference type="PANTHER" id="PTHR37312:SF1">
    <property type="entry name" value="MEMBRANE-BOUND ACYLTRANSFERASE YKRP-RELATED"/>
    <property type="match status" value="1"/>
</dbReference>
<dbReference type="InterPro" id="IPR052734">
    <property type="entry name" value="Nod_factor_acetyltransferase"/>
</dbReference>
<comment type="subcellular location">
    <subcellularLocation>
        <location evidence="1">Membrane</location>
    </subcellularLocation>
</comment>
<feature type="transmembrane region" description="Helical" evidence="3">
    <location>
        <begin position="194"/>
        <end position="220"/>
    </location>
</feature>
<evidence type="ECO:0000259" key="4">
    <source>
        <dbReference type="Pfam" id="PF01757"/>
    </source>
</evidence>
<feature type="transmembrane region" description="Helical" evidence="3">
    <location>
        <begin position="107"/>
        <end position="125"/>
    </location>
</feature>
<feature type="transmembrane region" description="Helical" evidence="3">
    <location>
        <begin position="77"/>
        <end position="95"/>
    </location>
</feature>
<feature type="domain" description="Acyltransferase 3" evidence="4">
    <location>
        <begin position="18"/>
        <end position="318"/>
    </location>
</feature>
<dbReference type="Pfam" id="PF01757">
    <property type="entry name" value="Acyl_transf_3"/>
    <property type="match status" value="1"/>
</dbReference>
<evidence type="ECO:0000313" key="6">
    <source>
        <dbReference type="Proteomes" id="UP000270678"/>
    </source>
</evidence>
<proteinExistence type="inferred from homology"/>
<feature type="transmembrane region" description="Helical" evidence="3">
    <location>
        <begin position="240"/>
        <end position="259"/>
    </location>
</feature>
<feature type="transmembrane region" description="Helical" evidence="3">
    <location>
        <begin position="271"/>
        <end position="294"/>
    </location>
</feature>
<keyword evidence="3" id="KW-1133">Transmembrane helix</keyword>
<dbReference type="EMBL" id="CP034346">
    <property type="protein sequence ID" value="AZS16933.1"/>
    <property type="molecule type" value="Genomic_DNA"/>
</dbReference>
<organism evidence="5 6">
    <name type="scientific">Paenibacillus lutimineralis</name>
    <dbReference type="NCBI Taxonomy" id="2707005"/>
    <lineage>
        <taxon>Bacteria</taxon>
        <taxon>Bacillati</taxon>
        <taxon>Bacillota</taxon>
        <taxon>Bacilli</taxon>
        <taxon>Bacillales</taxon>
        <taxon>Paenibacillaceae</taxon>
        <taxon>Paenibacillus</taxon>
    </lineage>
</organism>
<name>A0A3Q9IBJ0_9BACL</name>
<evidence type="ECO:0000256" key="1">
    <source>
        <dbReference type="ARBA" id="ARBA00004370"/>
    </source>
</evidence>
<dbReference type="OrthoDB" id="6623990at2"/>
<sequence length="353" mass="40245">MMANHSISSRGETFFLNLRFLLIVCVFIGNAIEPLITRLEGMEALYMWIFTFHMPLFVFVTGYFAKNNLFGGAGRKVLLQIAMQYVIFQTIYLAMDALLFHVQNTHYSYFAPYLLLWFLASHLCWRLLLIMLYKLTPLQQVITAVLLGVLVGYLPVDGVWLSISRTLVFFPFFIIGYHFSYARLKLLFTHQVKIFALSASALLFLWIAMGGLNISPGWLYGNMTYGQLGQIAWYTGVFRILLYGLQALAAASFLAFVPWRESRITDMGRRTLYVFLLHGFIIRLAALSPIYSWIHSDAASLVLVVAAIALTLLLCQPFIRRLASPLIEPSVQWIVDLERRATHSFGTRAASKH</sequence>
<dbReference type="InterPro" id="IPR002656">
    <property type="entry name" value="Acyl_transf_3_dom"/>
</dbReference>